<proteinExistence type="predicted"/>
<dbReference type="Pfam" id="PF11823">
    <property type="entry name" value="Se_S_carrier"/>
    <property type="match status" value="1"/>
</dbReference>
<dbReference type="eggNOG" id="ENOG5033A63">
    <property type="taxonomic scope" value="Bacteria"/>
</dbReference>
<evidence type="ECO:0000313" key="3">
    <source>
        <dbReference type="Proteomes" id="UP000004226"/>
    </source>
</evidence>
<name>D0GLX8_9FUSO</name>
<protein>
    <recommendedName>
        <fullName evidence="1">Putative Se/S carrier protein-like domain-containing protein</fullName>
    </recommendedName>
</protein>
<accession>D0GLX8</accession>
<evidence type="ECO:0000313" key="2">
    <source>
        <dbReference type="EMBL" id="EEY34852.1"/>
    </source>
</evidence>
<gene>
    <name evidence="2" type="ORF">HMPREF0554_1686</name>
</gene>
<comment type="caution">
    <text evidence="2">The sequence shown here is derived from an EMBL/GenBank/DDBJ whole genome shotgun (WGS) entry which is preliminary data.</text>
</comment>
<evidence type="ECO:0000259" key="1">
    <source>
        <dbReference type="Pfam" id="PF11823"/>
    </source>
</evidence>
<dbReference type="Proteomes" id="UP000004226">
    <property type="component" value="Unassembled WGS sequence"/>
</dbReference>
<sequence>MIKTKDEGIVVFHNTHDAIKADNISMSKQIKAGLIPVHPSISLGCGFMLKTEWEDFSNLIKTLDDENINYKALYYSQKRGMKREVELLYEDKEDITTEK</sequence>
<dbReference type="InterPro" id="IPR021778">
    <property type="entry name" value="Se/S_carrier-like"/>
</dbReference>
<reference evidence="2 3" key="1">
    <citation type="submission" date="2009-10" db="EMBL/GenBank/DDBJ databases">
        <authorList>
            <person name="Harkins D.M."/>
            <person name="Madupu R."/>
            <person name="Durkin A.S."/>
            <person name="Torralba M."/>
            <person name="Methe B."/>
            <person name="Sutton G.G."/>
            <person name="Strausberg R.L."/>
            <person name="Nelson K.E."/>
        </authorList>
    </citation>
    <scope>NUCLEOTIDE SEQUENCE [LARGE SCALE GENOMIC DNA]</scope>
    <source>
        <strain evidence="2 3">F0264</strain>
    </source>
</reference>
<dbReference type="AlphaFoldDB" id="D0GLX8"/>
<feature type="domain" description="Putative Se/S carrier protein-like" evidence="1">
    <location>
        <begin position="8"/>
        <end position="74"/>
    </location>
</feature>
<dbReference type="EMBL" id="ADAD01000125">
    <property type="protein sequence ID" value="EEY34852.1"/>
    <property type="molecule type" value="Genomic_DNA"/>
</dbReference>
<organism evidence="2 3">
    <name type="scientific">Pseudoleptotrichia goodfellowii F0264</name>
    <dbReference type="NCBI Taxonomy" id="596323"/>
    <lineage>
        <taxon>Bacteria</taxon>
        <taxon>Fusobacteriati</taxon>
        <taxon>Fusobacteriota</taxon>
        <taxon>Fusobacteriia</taxon>
        <taxon>Fusobacteriales</taxon>
        <taxon>Leptotrichiaceae</taxon>
        <taxon>Pseudoleptotrichia</taxon>
    </lineage>
</organism>
<keyword evidence="3" id="KW-1185">Reference proteome</keyword>
<dbReference type="RefSeq" id="WP_006807453.1">
    <property type="nucleotide sequence ID" value="NZ_ADAD01000125.1"/>
</dbReference>